<dbReference type="InterPro" id="IPR007373">
    <property type="entry name" value="Thiamin_PyroPKinase_B1-bd"/>
</dbReference>
<dbReference type="PANTHER" id="PTHR13622:SF8">
    <property type="entry name" value="THIAMIN PYROPHOSPHOKINASE 1"/>
    <property type="match status" value="1"/>
</dbReference>
<dbReference type="GO" id="GO:0030975">
    <property type="term" value="F:thiamine binding"/>
    <property type="evidence" value="ECO:0007669"/>
    <property type="project" value="UniProtKB-UniRule"/>
</dbReference>
<comment type="pathway">
    <text evidence="1 7">Cofactor biosynthesis; thiamine diphosphate biosynthesis; thiamine diphosphate from thiamine: step 1/1.</text>
</comment>
<sequence length="268" mass="29497">MPAQQFEWHPAKLLQDDDNLHEFALLVLNQPLKNGAILRRLWKNARMRVAADGGANRLHELSSFQGKFANLQAIIGDLDSVSPSVRDFYSSQPTPAHIIQDPDQESADFGKAVAWIRKSGSESESESSDTLDIVALGGIGGRVDQGLSQLHHLHLFQTGSDYADGRIYLLSESNLTFLLKAGAHTIHVKEDGEDVVFGKYVGIIPLQGPSRITTKGLQWDVTDWETSMGGKLSTSNHVLPRTKCIEIETTKDVIFTIALRPLDGEDEA</sequence>
<dbReference type="InterPro" id="IPR007371">
    <property type="entry name" value="TPK_catalytic"/>
</dbReference>
<dbReference type="GO" id="GO:0004788">
    <property type="term" value="F:thiamine diphosphokinase activity"/>
    <property type="evidence" value="ECO:0007669"/>
    <property type="project" value="UniProtKB-UniRule"/>
</dbReference>
<dbReference type="InterPro" id="IPR036759">
    <property type="entry name" value="TPK_catalytic_sf"/>
</dbReference>
<evidence type="ECO:0000256" key="3">
    <source>
        <dbReference type="ARBA" id="ARBA00022679"/>
    </source>
</evidence>
<evidence type="ECO:0000259" key="8">
    <source>
        <dbReference type="SMART" id="SM00983"/>
    </source>
</evidence>
<comment type="caution">
    <text evidence="9">The sequence shown here is derived from an EMBL/GenBank/DDBJ whole genome shotgun (WGS) entry which is preliminary data.</text>
</comment>
<dbReference type="GO" id="GO:0016301">
    <property type="term" value="F:kinase activity"/>
    <property type="evidence" value="ECO:0007669"/>
    <property type="project" value="UniProtKB-UniRule"/>
</dbReference>
<dbReference type="EC" id="2.7.6.2" evidence="7"/>
<dbReference type="PANTHER" id="PTHR13622">
    <property type="entry name" value="THIAMIN PYROPHOSPHOKINASE"/>
    <property type="match status" value="1"/>
</dbReference>
<comment type="similarity">
    <text evidence="2 7">Belongs to the thiamine pyrophosphokinase family.</text>
</comment>
<dbReference type="AlphaFoldDB" id="A0A9P7N3T4"/>
<reference evidence="9" key="1">
    <citation type="journal article" date="2020" name="bioRxiv">
        <title>Whole genome comparisons of ergot fungi reveals the divergence and evolution of species within the genus Claviceps are the result of varying mechanisms driving genome evolution and host range expansion.</title>
        <authorList>
            <person name="Wyka S.A."/>
            <person name="Mondo S.J."/>
            <person name="Liu M."/>
            <person name="Dettman J."/>
            <person name="Nalam V."/>
            <person name="Broders K.D."/>
        </authorList>
    </citation>
    <scope>NUCLEOTIDE SEQUENCE</scope>
    <source>
        <strain evidence="9">CCC 602</strain>
    </source>
</reference>
<dbReference type="InterPro" id="IPR006282">
    <property type="entry name" value="Thi_PPkinase"/>
</dbReference>
<protein>
    <recommendedName>
        <fullName evidence="7">Thiamine pyrophosphokinase</fullName>
        <ecNumber evidence="7">2.7.6.2</ecNumber>
    </recommendedName>
</protein>
<dbReference type="OrthoDB" id="25149at2759"/>
<evidence type="ECO:0000256" key="2">
    <source>
        <dbReference type="ARBA" id="ARBA00006785"/>
    </source>
</evidence>
<evidence type="ECO:0000256" key="5">
    <source>
        <dbReference type="ARBA" id="ARBA00022777"/>
    </source>
</evidence>
<feature type="domain" description="Thiamin pyrophosphokinase thiamin-binding" evidence="8">
    <location>
        <begin position="182"/>
        <end position="253"/>
    </location>
</feature>
<keyword evidence="5 7" id="KW-0418">Kinase</keyword>
<dbReference type="Pfam" id="PF04263">
    <property type="entry name" value="TPK_catalytic"/>
    <property type="match status" value="1"/>
</dbReference>
<dbReference type="SUPFAM" id="SSF63999">
    <property type="entry name" value="Thiamin pyrophosphokinase, catalytic domain"/>
    <property type="match status" value="1"/>
</dbReference>
<dbReference type="NCBIfam" id="TIGR01378">
    <property type="entry name" value="thi_PPkinase"/>
    <property type="match status" value="1"/>
</dbReference>
<name>A0A9P7N3T4_9HYPO</name>
<organism evidence="9 10">
    <name type="scientific">Claviceps pusilla</name>
    <dbReference type="NCBI Taxonomy" id="123648"/>
    <lineage>
        <taxon>Eukaryota</taxon>
        <taxon>Fungi</taxon>
        <taxon>Dikarya</taxon>
        <taxon>Ascomycota</taxon>
        <taxon>Pezizomycotina</taxon>
        <taxon>Sordariomycetes</taxon>
        <taxon>Hypocreomycetidae</taxon>
        <taxon>Hypocreales</taxon>
        <taxon>Clavicipitaceae</taxon>
        <taxon>Claviceps</taxon>
    </lineage>
</organism>
<evidence type="ECO:0000256" key="4">
    <source>
        <dbReference type="ARBA" id="ARBA00022741"/>
    </source>
</evidence>
<proteinExistence type="inferred from homology"/>
<dbReference type="GO" id="GO:0009229">
    <property type="term" value="P:thiamine diphosphate biosynthetic process"/>
    <property type="evidence" value="ECO:0007669"/>
    <property type="project" value="UniProtKB-UniRule"/>
</dbReference>
<dbReference type="Proteomes" id="UP000748025">
    <property type="component" value="Unassembled WGS sequence"/>
</dbReference>
<dbReference type="Gene3D" id="3.40.50.10240">
    <property type="entry name" value="Thiamin pyrophosphokinase, catalytic domain"/>
    <property type="match status" value="1"/>
</dbReference>
<dbReference type="SUPFAM" id="SSF63862">
    <property type="entry name" value="Thiamin pyrophosphokinase, substrate-binding domain"/>
    <property type="match status" value="1"/>
</dbReference>
<evidence type="ECO:0000313" key="9">
    <source>
        <dbReference type="EMBL" id="KAG5988582.1"/>
    </source>
</evidence>
<dbReference type="CDD" id="cd07995">
    <property type="entry name" value="TPK"/>
    <property type="match status" value="1"/>
</dbReference>
<dbReference type="SMART" id="SM00983">
    <property type="entry name" value="TPK_B1_binding"/>
    <property type="match status" value="1"/>
</dbReference>
<evidence type="ECO:0000313" key="10">
    <source>
        <dbReference type="Proteomes" id="UP000748025"/>
    </source>
</evidence>
<gene>
    <name evidence="9" type="ORF">E4U43_004697</name>
</gene>
<keyword evidence="6 7" id="KW-0067">ATP-binding</keyword>
<dbReference type="GO" id="GO:0006772">
    <property type="term" value="P:thiamine metabolic process"/>
    <property type="evidence" value="ECO:0007669"/>
    <property type="project" value="InterPro"/>
</dbReference>
<dbReference type="PIRSF" id="PIRSF031057">
    <property type="entry name" value="Thiamin_pyrophosphokinase"/>
    <property type="match status" value="1"/>
</dbReference>
<keyword evidence="3 7" id="KW-0808">Transferase</keyword>
<dbReference type="InterPro" id="IPR036371">
    <property type="entry name" value="TPK_B1-bd_sf"/>
</dbReference>
<dbReference type="GO" id="GO:0005524">
    <property type="term" value="F:ATP binding"/>
    <property type="evidence" value="ECO:0007669"/>
    <property type="project" value="UniProtKB-UniRule"/>
</dbReference>
<accession>A0A9P7N3T4</accession>
<comment type="catalytic activity">
    <reaction evidence="7">
        <text>thiamine + ATP = thiamine diphosphate + AMP + H(+)</text>
        <dbReference type="Rhea" id="RHEA:11576"/>
        <dbReference type="ChEBI" id="CHEBI:15378"/>
        <dbReference type="ChEBI" id="CHEBI:18385"/>
        <dbReference type="ChEBI" id="CHEBI:30616"/>
        <dbReference type="ChEBI" id="CHEBI:58937"/>
        <dbReference type="ChEBI" id="CHEBI:456215"/>
    </reaction>
</comment>
<dbReference type="EMBL" id="SRPW01003059">
    <property type="protein sequence ID" value="KAG5988582.1"/>
    <property type="molecule type" value="Genomic_DNA"/>
</dbReference>
<keyword evidence="10" id="KW-1185">Reference proteome</keyword>
<keyword evidence="4 7" id="KW-0547">Nucleotide-binding</keyword>
<evidence type="ECO:0000256" key="6">
    <source>
        <dbReference type="ARBA" id="ARBA00022840"/>
    </source>
</evidence>
<dbReference type="InterPro" id="IPR016966">
    <property type="entry name" value="Thiamin_pyrophosphokinase_euk"/>
</dbReference>
<evidence type="ECO:0000256" key="1">
    <source>
        <dbReference type="ARBA" id="ARBA00005078"/>
    </source>
</evidence>
<dbReference type="Pfam" id="PF04265">
    <property type="entry name" value="TPK_B1_binding"/>
    <property type="match status" value="1"/>
</dbReference>
<evidence type="ECO:0000256" key="7">
    <source>
        <dbReference type="PIRNR" id="PIRNR031057"/>
    </source>
</evidence>